<evidence type="ECO:0000313" key="3">
    <source>
        <dbReference type="Proteomes" id="UP000245956"/>
    </source>
</evidence>
<gene>
    <name evidence="2" type="ORF">PCL_01623</name>
</gene>
<proteinExistence type="predicted"/>
<name>A0A2U3E225_PURLI</name>
<protein>
    <submittedName>
        <fullName evidence="2">Uncharacterized protein</fullName>
    </submittedName>
</protein>
<evidence type="ECO:0000256" key="1">
    <source>
        <dbReference type="SAM" id="MobiDB-lite"/>
    </source>
</evidence>
<dbReference type="Proteomes" id="UP000245956">
    <property type="component" value="Unassembled WGS sequence"/>
</dbReference>
<accession>A0A2U3E225</accession>
<comment type="caution">
    <text evidence="2">The sequence shown here is derived from an EMBL/GenBank/DDBJ whole genome shotgun (WGS) entry which is preliminary data.</text>
</comment>
<evidence type="ECO:0000313" key="2">
    <source>
        <dbReference type="EMBL" id="PWI68534.1"/>
    </source>
</evidence>
<reference evidence="2 3" key="1">
    <citation type="journal article" date="2016" name="Front. Microbiol.">
        <title>Genome and transcriptome sequences reveal the specific parasitism of the nematophagous Purpureocillium lilacinum 36-1.</title>
        <authorList>
            <person name="Xie J."/>
            <person name="Li S."/>
            <person name="Mo C."/>
            <person name="Xiao X."/>
            <person name="Peng D."/>
            <person name="Wang G."/>
            <person name="Xiao Y."/>
        </authorList>
    </citation>
    <scope>NUCLEOTIDE SEQUENCE [LARGE SCALE GENOMIC DNA]</scope>
    <source>
        <strain evidence="2 3">36-1</strain>
    </source>
</reference>
<dbReference type="AlphaFoldDB" id="A0A2U3E225"/>
<feature type="region of interest" description="Disordered" evidence="1">
    <location>
        <begin position="21"/>
        <end position="85"/>
    </location>
</feature>
<dbReference type="EMBL" id="LCWV01000014">
    <property type="protein sequence ID" value="PWI68534.1"/>
    <property type="molecule type" value="Genomic_DNA"/>
</dbReference>
<sequence>MGPVQFCQCNRQSRGWMRRGENLEGHGRQPLHPPPQKVPVVAHPWLSPHSDLDQISVPREGSSTVANPSAPSPTHPTKGRKQKTAWSLLSSTNSSFIADVAWRGGARDRERPSRDTAAGSATVVTRTAVPQGAIGRHGVPGAKARPAGWRRSEADYLVTMM</sequence>
<organism evidence="2 3">
    <name type="scientific">Purpureocillium lilacinum</name>
    <name type="common">Paecilomyces lilacinus</name>
    <dbReference type="NCBI Taxonomy" id="33203"/>
    <lineage>
        <taxon>Eukaryota</taxon>
        <taxon>Fungi</taxon>
        <taxon>Dikarya</taxon>
        <taxon>Ascomycota</taxon>
        <taxon>Pezizomycotina</taxon>
        <taxon>Sordariomycetes</taxon>
        <taxon>Hypocreomycetidae</taxon>
        <taxon>Hypocreales</taxon>
        <taxon>Ophiocordycipitaceae</taxon>
        <taxon>Purpureocillium</taxon>
    </lineage>
</organism>